<comment type="pathway">
    <text evidence="2">Protein modification; protein glycosylation.</text>
</comment>
<dbReference type="InterPro" id="IPR050749">
    <property type="entry name" value="Glycosyl_Hydrolase_47"/>
</dbReference>
<keyword evidence="9" id="KW-0732">Signal</keyword>
<dbReference type="InterPro" id="IPR012341">
    <property type="entry name" value="6hp_glycosidase-like_sf"/>
</dbReference>
<keyword evidence="5 10" id="KW-0378">Hydrolase</keyword>
<feature type="region of interest" description="Disordered" evidence="8">
    <location>
        <begin position="42"/>
        <end position="63"/>
    </location>
</feature>
<dbReference type="PANTHER" id="PTHR11742">
    <property type="entry name" value="MANNOSYL-OLIGOSACCHARIDE ALPHA-1,2-MANNOSIDASE-RELATED"/>
    <property type="match status" value="1"/>
</dbReference>
<comment type="caution">
    <text evidence="10">The sequence shown here is derived from an EMBL/GenBank/DDBJ whole genome shotgun (WGS) entry which is preliminary data.</text>
</comment>
<dbReference type="InterPro" id="IPR001382">
    <property type="entry name" value="Glyco_hydro_47"/>
</dbReference>
<feature type="signal peptide" evidence="9">
    <location>
        <begin position="1"/>
        <end position="37"/>
    </location>
</feature>
<evidence type="ECO:0000256" key="4">
    <source>
        <dbReference type="ARBA" id="ARBA00022723"/>
    </source>
</evidence>
<feature type="compositionally biased region" description="Pro residues" evidence="8">
    <location>
        <begin position="51"/>
        <end position="63"/>
    </location>
</feature>
<name>A0ABT1Q5G9_9ACTN</name>
<evidence type="ECO:0000256" key="7">
    <source>
        <dbReference type="ARBA" id="ARBA00023157"/>
    </source>
</evidence>
<evidence type="ECO:0000256" key="6">
    <source>
        <dbReference type="ARBA" id="ARBA00022837"/>
    </source>
</evidence>
<gene>
    <name evidence="10" type="ORF">NGB36_32555</name>
</gene>
<protein>
    <submittedName>
        <fullName evidence="10">Glycoside hydrolase family 47 protein</fullName>
    </submittedName>
</protein>
<sequence length="491" mass="54437">MNGASHPRDMVSRRRAVTWLTAGGLAAATRLAVPAQAAAAAATPSGMPGAAPTPAPSRLGPPDPVKADAIRTEFLHAWGGYKRFAWGHDEVLPVSGGYQEFFAPGHPVGLSIVEALDTHFVMGLDDEVAQCVAWIESHLDFDIDADFHVFEANIRLVGGLISGYLATGRRSLLTSCTDLADRLLTAFTSSPTGMPYSHVNLRTGEVSGTSVPLAEIGTNILEFGVLSQLTGNPKYYRASKLAYRAAIQRRSSLNLLGTTMNIETGEWTDSTDAAPNPPADSFYEYLWGGWAMFGDTDCLGWFHMFDAAFKKYQVEWVDGLLWFKQVDFNTGEVLGRQQSELAVDNLSEGGDNTLAADFYRSWTAVLDKYAVIPEEIDYTTLAVVSPANELRPEYANCAFDLYGHTGDPFYRTTAWRYFENLRTYHRVANGYTIITDVTKRPMVQGDYFPAYSFAENFKWLYLTFSDTPRFDYRNGYLNTEAKVLRGLRRRA</sequence>
<comment type="similarity">
    <text evidence="3">Belongs to the glycosyl hydrolase 47 family.</text>
</comment>
<dbReference type="PRINTS" id="PR00747">
    <property type="entry name" value="GLYHDRLASE47"/>
</dbReference>
<dbReference type="InterPro" id="IPR036026">
    <property type="entry name" value="Seven-hairpin_glycosidases"/>
</dbReference>
<accession>A0ABT1Q5G9</accession>
<dbReference type="Gene3D" id="1.50.10.10">
    <property type="match status" value="1"/>
</dbReference>
<dbReference type="GO" id="GO:0016787">
    <property type="term" value="F:hydrolase activity"/>
    <property type="evidence" value="ECO:0007669"/>
    <property type="project" value="UniProtKB-KW"/>
</dbReference>
<dbReference type="EMBL" id="JANFNG010000056">
    <property type="protein sequence ID" value="MCQ4085168.1"/>
    <property type="molecule type" value="Genomic_DNA"/>
</dbReference>
<evidence type="ECO:0000256" key="9">
    <source>
        <dbReference type="SAM" id="SignalP"/>
    </source>
</evidence>
<keyword evidence="7" id="KW-1015">Disulfide bond</keyword>
<evidence type="ECO:0000256" key="1">
    <source>
        <dbReference type="ARBA" id="ARBA00001913"/>
    </source>
</evidence>
<evidence type="ECO:0000256" key="8">
    <source>
        <dbReference type="SAM" id="MobiDB-lite"/>
    </source>
</evidence>
<reference evidence="10" key="1">
    <citation type="submission" date="2022-06" db="EMBL/GenBank/DDBJ databases">
        <title>Draft genome sequence of Streptomyces sp. RB6PN25 isolated from peat swamp forest in Thailand.</title>
        <authorList>
            <person name="Duangmal K."/>
            <person name="Klaysubun C."/>
        </authorList>
    </citation>
    <scope>NUCLEOTIDE SEQUENCE</scope>
    <source>
        <strain evidence="10">RB6PN25</strain>
    </source>
</reference>
<evidence type="ECO:0000256" key="2">
    <source>
        <dbReference type="ARBA" id="ARBA00004922"/>
    </source>
</evidence>
<dbReference type="SUPFAM" id="SSF48225">
    <property type="entry name" value="Seven-hairpin glycosidases"/>
    <property type="match status" value="1"/>
</dbReference>
<evidence type="ECO:0000256" key="5">
    <source>
        <dbReference type="ARBA" id="ARBA00022801"/>
    </source>
</evidence>
<dbReference type="Pfam" id="PF01532">
    <property type="entry name" value="Glyco_hydro_47"/>
    <property type="match status" value="1"/>
</dbReference>
<keyword evidence="6" id="KW-0106">Calcium</keyword>
<keyword evidence="4" id="KW-0479">Metal-binding</keyword>
<organism evidence="10 11">
    <name type="scientific">Streptomyces humicola</name>
    <dbReference type="NCBI Taxonomy" id="2953240"/>
    <lineage>
        <taxon>Bacteria</taxon>
        <taxon>Bacillati</taxon>
        <taxon>Actinomycetota</taxon>
        <taxon>Actinomycetes</taxon>
        <taxon>Kitasatosporales</taxon>
        <taxon>Streptomycetaceae</taxon>
        <taxon>Streptomyces</taxon>
    </lineage>
</organism>
<feature type="chain" id="PRO_5045602516" evidence="9">
    <location>
        <begin position="38"/>
        <end position="491"/>
    </location>
</feature>
<evidence type="ECO:0000313" key="10">
    <source>
        <dbReference type="EMBL" id="MCQ4085168.1"/>
    </source>
</evidence>
<keyword evidence="11" id="KW-1185">Reference proteome</keyword>
<dbReference type="RefSeq" id="WP_255924294.1">
    <property type="nucleotide sequence ID" value="NZ_JANFNG010000056.1"/>
</dbReference>
<dbReference type="PROSITE" id="PS51318">
    <property type="entry name" value="TAT"/>
    <property type="match status" value="1"/>
</dbReference>
<dbReference type="Proteomes" id="UP001057702">
    <property type="component" value="Unassembled WGS sequence"/>
</dbReference>
<evidence type="ECO:0000256" key="3">
    <source>
        <dbReference type="ARBA" id="ARBA00007658"/>
    </source>
</evidence>
<proteinExistence type="inferred from homology"/>
<evidence type="ECO:0000313" key="11">
    <source>
        <dbReference type="Proteomes" id="UP001057702"/>
    </source>
</evidence>
<comment type="cofactor">
    <cofactor evidence="1">
        <name>Ca(2+)</name>
        <dbReference type="ChEBI" id="CHEBI:29108"/>
    </cofactor>
</comment>
<dbReference type="PANTHER" id="PTHR11742:SF55">
    <property type="entry name" value="ENDOPLASMIC RETICULUM MANNOSYL-OLIGOSACCHARIDE 1,2-ALPHA-MANNOSIDASE"/>
    <property type="match status" value="1"/>
</dbReference>
<dbReference type="InterPro" id="IPR006311">
    <property type="entry name" value="TAT_signal"/>
</dbReference>